<feature type="chain" id="PRO_5015736950" description="Glycoside hydrolase family 42 N-terminal domain-containing protein" evidence="4">
    <location>
        <begin position="28"/>
        <end position="852"/>
    </location>
</feature>
<dbReference type="SUPFAM" id="SSF51445">
    <property type="entry name" value="(Trans)glycosidases"/>
    <property type="match status" value="1"/>
</dbReference>
<keyword evidence="4" id="KW-0732">Signal</keyword>
<gene>
    <name evidence="7" type="ORF">DDZ16_12325</name>
</gene>
<dbReference type="Gene3D" id="3.40.50.880">
    <property type="match status" value="1"/>
</dbReference>
<dbReference type="InterPro" id="IPR013529">
    <property type="entry name" value="Glyco_hydro_42_N"/>
</dbReference>
<proteinExistence type="predicted"/>
<dbReference type="GO" id="GO:0009341">
    <property type="term" value="C:beta-galactosidase complex"/>
    <property type="evidence" value="ECO:0007669"/>
    <property type="project" value="InterPro"/>
</dbReference>
<keyword evidence="2" id="KW-0326">Glycosidase</keyword>
<evidence type="ECO:0000256" key="4">
    <source>
        <dbReference type="SAM" id="SignalP"/>
    </source>
</evidence>
<dbReference type="GO" id="GO:0005975">
    <property type="term" value="P:carbohydrate metabolic process"/>
    <property type="evidence" value="ECO:0007669"/>
    <property type="project" value="InterPro"/>
</dbReference>
<dbReference type="RefSeq" id="WP_109264783.1">
    <property type="nucleotide sequence ID" value="NZ_QEWP01000009.1"/>
</dbReference>
<keyword evidence="3" id="KW-0175">Coiled coil</keyword>
<evidence type="ECO:0000313" key="7">
    <source>
        <dbReference type="EMBL" id="PWD99044.1"/>
    </source>
</evidence>
<feature type="domain" description="Secretion system C-terminal sorting" evidence="6">
    <location>
        <begin position="779"/>
        <end position="844"/>
    </location>
</feature>
<feature type="signal peptide" evidence="4">
    <location>
        <begin position="1"/>
        <end position="27"/>
    </location>
</feature>
<dbReference type="OrthoDB" id="9800974at2"/>
<dbReference type="InterPro" id="IPR017853">
    <property type="entry name" value="GH"/>
</dbReference>
<dbReference type="EMBL" id="QEWP01000009">
    <property type="protein sequence ID" value="PWD99044.1"/>
    <property type="molecule type" value="Genomic_DNA"/>
</dbReference>
<dbReference type="Proteomes" id="UP000244956">
    <property type="component" value="Unassembled WGS sequence"/>
</dbReference>
<evidence type="ECO:0000259" key="5">
    <source>
        <dbReference type="Pfam" id="PF02449"/>
    </source>
</evidence>
<evidence type="ECO:0000256" key="1">
    <source>
        <dbReference type="ARBA" id="ARBA00022801"/>
    </source>
</evidence>
<evidence type="ECO:0000313" key="8">
    <source>
        <dbReference type="Proteomes" id="UP000244956"/>
    </source>
</evidence>
<dbReference type="Pfam" id="PF18962">
    <property type="entry name" value="Por_Secre_tail"/>
    <property type="match status" value="1"/>
</dbReference>
<keyword evidence="8" id="KW-1185">Reference proteome</keyword>
<sequence>MKSSIHPNYLRILIILSICCSCSLLTAQTLEDQISDKINQLELLIQEAQGQEIDVRKEKMTIRTAEIFVKYAEWDENNVATNKEYFELVPDFKNEAQRYAEELPDLIRNNTIEMLDEAISNMNLLINGEIYREPIPEIDWTQVTHESDILRYNGRPVFLADYNWKPRIPELTEFYGNQNELYFDPNRIKNEQGDIAPWFVSELENKPDGEIGFIFLGNKSVPQWAEDKYGPGFKMRENTYTGYDIDNPGAREMMEFLFEGTVPFMAGKKYSELGYMLCNEPHFYTTKNSWATGPVSEYTKEKFRTWLSNKHESINVLNELWETNFSSFDDVTIEIPIDQNLQGTPKWYDWVIFNNFRVTEWYKFLKSELQKHDPNTKVHIKIMPNLWSDNKRNHGIDFEALTQLSEISGNDAGAENSYMWGGPKDWEEHYSWDWRELCMSYDFMKSVSPDNIIYNTELHFLSKIPFRDRHMDPAYVRTTFWTAHMQGLNASQIWVWARYQDGSINAQAGKGYAGTFNQQPKIVNEIHSTMMDLNSYAEEITAVQRQRKPIRVFYSETSATNKTSHMDDVFEMYESLFFEGIPIGFATKNILNNQNHSNWDVVLVHKTQFVTESELEALQTYLNNGGTVIIDDVSLSGNEYGNSLSTLNQGTGALIKVNSIEQIKEEALNIIDQKGLFPEVEVTETNTGGHKGCVWRVVKNEAGNNVLSVVNLGKTEASLTINLKDAQVGTACKDLLKGIPVTNKPKLKPYEVYFVEITDDEEVSAIFGIDSPSDDIAIIYPNPSKGEFAIDLNSFHDKIDMSISNISGQPIFEHRFFATNRIFHNMGSSPDGSYIVNIKTKDASQSFFLIKQ</sequence>
<dbReference type="InterPro" id="IPR026444">
    <property type="entry name" value="Secre_tail"/>
</dbReference>
<evidence type="ECO:0000259" key="6">
    <source>
        <dbReference type="Pfam" id="PF18962"/>
    </source>
</evidence>
<feature type="coiled-coil region" evidence="3">
    <location>
        <begin position="27"/>
        <end position="58"/>
    </location>
</feature>
<keyword evidence="1" id="KW-0378">Hydrolase</keyword>
<evidence type="ECO:0008006" key="9">
    <source>
        <dbReference type="Google" id="ProtNLM"/>
    </source>
</evidence>
<comment type="caution">
    <text evidence="7">The sequence shown here is derived from an EMBL/GenBank/DDBJ whole genome shotgun (WGS) entry which is preliminary data.</text>
</comment>
<dbReference type="Gene3D" id="3.20.20.80">
    <property type="entry name" value="Glycosidases"/>
    <property type="match status" value="1"/>
</dbReference>
<feature type="domain" description="Glycoside hydrolase family 42 N-terminal" evidence="5">
    <location>
        <begin position="295"/>
        <end position="447"/>
    </location>
</feature>
<dbReference type="NCBIfam" id="TIGR04183">
    <property type="entry name" value="Por_Secre_tail"/>
    <property type="match status" value="1"/>
</dbReference>
<protein>
    <recommendedName>
        <fullName evidence="9">Glycoside hydrolase family 42 N-terminal domain-containing protein</fullName>
    </recommendedName>
</protein>
<dbReference type="AlphaFoldDB" id="A0A2U2B7M3"/>
<dbReference type="GO" id="GO:0004565">
    <property type="term" value="F:beta-galactosidase activity"/>
    <property type="evidence" value="ECO:0007669"/>
    <property type="project" value="InterPro"/>
</dbReference>
<organism evidence="7 8">
    <name type="scientific">Marinilabilia rubra</name>
    <dbReference type="NCBI Taxonomy" id="2162893"/>
    <lineage>
        <taxon>Bacteria</taxon>
        <taxon>Pseudomonadati</taxon>
        <taxon>Bacteroidota</taxon>
        <taxon>Bacteroidia</taxon>
        <taxon>Marinilabiliales</taxon>
        <taxon>Marinilabiliaceae</taxon>
        <taxon>Marinilabilia</taxon>
    </lineage>
</organism>
<dbReference type="InterPro" id="IPR029062">
    <property type="entry name" value="Class_I_gatase-like"/>
</dbReference>
<dbReference type="Pfam" id="PF02449">
    <property type="entry name" value="Glyco_hydro_42"/>
    <property type="match status" value="1"/>
</dbReference>
<reference evidence="7 8" key="1">
    <citation type="submission" date="2018-05" db="EMBL/GenBank/DDBJ databases">
        <title>Marinilabilia rubrum sp. nov., isolated from saltern sediment.</title>
        <authorList>
            <person name="Zhang R."/>
        </authorList>
    </citation>
    <scope>NUCLEOTIDE SEQUENCE [LARGE SCALE GENOMIC DNA]</scope>
    <source>
        <strain evidence="7 8">WTE16</strain>
    </source>
</reference>
<evidence type="ECO:0000256" key="2">
    <source>
        <dbReference type="ARBA" id="ARBA00023295"/>
    </source>
</evidence>
<name>A0A2U2B7M3_9BACT</name>
<accession>A0A2U2B7M3</accession>
<evidence type="ECO:0000256" key="3">
    <source>
        <dbReference type="SAM" id="Coils"/>
    </source>
</evidence>